<dbReference type="GO" id="GO:0006950">
    <property type="term" value="P:response to stress"/>
    <property type="evidence" value="ECO:0007669"/>
    <property type="project" value="TreeGrafter"/>
</dbReference>
<dbReference type="PROSITE" id="PS50995">
    <property type="entry name" value="HTH_MARR_2"/>
    <property type="match status" value="1"/>
</dbReference>
<accession>A0A7T1T931</accession>
<dbReference type="InterPro" id="IPR039422">
    <property type="entry name" value="MarR/SlyA-like"/>
</dbReference>
<dbReference type="Proteomes" id="UP000595046">
    <property type="component" value="Chromosome"/>
</dbReference>
<evidence type="ECO:0000313" key="2">
    <source>
        <dbReference type="EMBL" id="QPP08646.1"/>
    </source>
</evidence>
<dbReference type="InterPro" id="IPR036390">
    <property type="entry name" value="WH_DNA-bd_sf"/>
</dbReference>
<dbReference type="RefSeq" id="WP_197352436.1">
    <property type="nucleotide sequence ID" value="NZ_CP048882.1"/>
</dbReference>
<evidence type="ECO:0000313" key="3">
    <source>
        <dbReference type="Proteomes" id="UP000595046"/>
    </source>
</evidence>
<dbReference type="EMBL" id="CP048882">
    <property type="protein sequence ID" value="QPP08646.1"/>
    <property type="molecule type" value="Genomic_DNA"/>
</dbReference>
<dbReference type="SUPFAM" id="SSF46785">
    <property type="entry name" value="Winged helix' DNA-binding domain"/>
    <property type="match status" value="1"/>
</dbReference>
<sequence length="142" mass="15765">MSQPFVPLDPDSQLGYLLVRCVDQLSRPWHEALRVQGINPRQFSTLATLAHDPGISQGELARRVMITPQSMSESLSRLIETGLVSRSDAGPGRAAQLELTDAGRKLLKRAYPVVEELNRECFSALTEAERTELARVLRKLIG</sequence>
<dbReference type="SMART" id="SM00347">
    <property type="entry name" value="HTH_MARR"/>
    <property type="match status" value="1"/>
</dbReference>
<organism evidence="2 3">
    <name type="scientific">Streptomyces bathyalis</name>
    <dbReference type="NCBI Taxonomy" id="2710756"/>
    <lineage>
        <taxon>Bacteria</taxon>
        <taxon>Bacillati</taxon>
        <taxon>Actinomycetota</taxon>
        <taxon>Actinomycetes</taxon>
        <taxon>Kitasatosporales</taxon>
        <taxon>Streptomycetaceae</taxon>
        <taxon>Streptomyces</taxon>
    </lineage>
</organism>
<dbReference type="AlphaFoldDB" id="A0A7T1T931"/>
<dbReference type="InterPro" id="IPR000835">
    <property type="entry name" value="HTH_MarR-typ"/>
</dbReference>
<dbReference type="PRINTS" id="PR00598">
    <property type="entry name" value="HTHMARR"/>
</dbReference>
<name>A0A7T1T931_9ACTN</name>
<dbReference type="PANTHER" id="PTHR33164">
    <property type="entry name" value="TRANSCRIPTIONAL REGULATOR, MARR FAMILY"/>
    <property type="match status" value="1"/>
</dbReference>
<dbReference type="Gene3D" id="1.10.10.10">
    <property type="entry name" value="Winged helix-like DNA-binding domain superfamily/Winged helix DNA-binding domain"/>
    <property type="match status" value="1"/>
</dbReference>
<dbReference type="GO" id="GO:0003700">
    <property type="term" value="F:DNA-binding transcription factor activity"/>
    <property type="evidence" value="ECO:0007669"/>
    <property type="project" value="InterPro"/>
</dbReference>
<feature type="domain" description="HTH marR-type" evidence="1">
    <location>
        <begin position="11"/>
        <end position="142"/>
    </location>
</feature>
<proteinExistence type="predicted"/>
<dbReference type="InterPro" id="IPR036388">
    <property type="entry name" value="WH-like_DNA-bd_sf"/>
</dbReference>
<dbReference type="Pfam" id="PF12802">
    <property type="entry name" value="MarR_2"/>
    <property type="match status" value="1"/>
</dbReference>
<reference evidence="3" key="1">
    <citation type="submission" date="2020-02" db="EMBL/GenBank/DDBJ databases">
        <title>Streptomyces sp. ASO4wet.</title>
        <authorList>
            <person name="Risdian C."/>
            <person name="Landwehr W."/>
            <person name="Schupp P."/>
            <person name="Wink J."/>
        </authorList>
    </citation>
    <scope>NUCLEOTIDE SEQUENCE [LARGE SCALE GENOMIC DNA]</scope>
    <source>
        <strain evidence="3">ASO4wet</strain>
    </source>
</reference>
<keyword evidence="3" id="KW-1185">Reference proteome</keyword>
<dbReference type="KEGG" id="sbat:G4Z16_22090"/>
<gene>
    <name evidence="2" type="ORF">G4Z16_22090</name>
</gene>
<dbReference type="PANTHER" id="PTHR33164:SF43">
    <property type="entry name" value="HTH-TYPE TRANSCRIPTIONAL REPRESSOR YETL"/>
    <property type="match status" value="1"/>
</dbReference>
<protein>
    <submittedName>
        <fullName evidence="2">MarR family transcriptional regulator</fullName>
    </submittedName>
</protein>
<evidence type="ECO:0000259" key="1">
    <source>
        <dbReference type="PROSITE" id="PS50995"/>
    </source>
</evidence>